<sequence length="73" mass="8061">MCAFLSTDPRSRSTATETPSFSLPQPPRETNQPHPPTTPQPGPNDNILVDAHARQWLSTTSPPAHRCRNPMSE</sequence>
<dbReference type="AlphaFoldDB" id="A0A6G1JZE8"/>
<dbReference type="Proteomes" id="UP000799428">
    <property type="component" value="Unassembled WGS sequence"/>
</dbReference>
<evidence type="ECO:0000313" key="2">
    <source>
        <dbReference type="EMBL" id="KAF2705642.1"/>
    </source>
</evidence>
<name>A0A6G1JZE8_9PLEO</name>
<protein>
    <submittedName>
        <fullName evidence="2">Uncharacterized protein</fullName>
    </submittedName>
</protein>
<proteinExistence type="predicted"/>
<accession>A0A6G1JZE8</accession>
<gene>
    <name evidence="2" type="ORF">K504DRAFT_460359</name>
</gene>
<feature type="region of interest" description="Disordered" evidence="1">
    <location>
        <begin position="1"/>
        <end position="73"/>
    </location>
</feature>
<feature type="compositionally biased region" description="Pro residues" evidence="1">
    <location>
        <begin position="33"/>
        <end position="42"/>
    </location>
</feature>
<dbReference type="EMBL" id="MU005778">
    <property type="protein sequence ID" value="KAF2705642.1"/>
    <property type="molecule type" value="Genomic_DNA"/>
</dbReference>
<organism evidence="2 3">
    <name type="scientific">Pleomassaria siparia CBS 279.74</name>
    <dbReference type="NCBI Taxonomy" id="1314801"/>
    <lineage>
        <taxon>Eukaryota</taxon>
        <taxon>Fungi</taxon>
        <taxon>Dikarya</taxon>
        <taxon>Ascomycota</taxon>
        <taxon>Pezizomycotina</taxon>
        <taxon>Dothideomycetes</taxon>
        <taxon>Pleosporomycetidae</taxon>
        <taxon>Pleosporales</taxon>
        <taxon>Pleomassariaceae</taxon>
        <taxon>Pleomassaria</taxon>
    </lineage>
</organism>
<keyword evidence="3" id="KW-1185">Reference proteome</keyword>
<evidence type="ECO:0000256" key="1">
    <source>
        <dbReference type="SAM" id="MobiDB-lite"/>
    </source>
</evidence>
<feature type="compositionally biased region" description="Polar residues" evidence="1">
    <location>
        <begin position="12"/>
        <end position="23"/>
    </location>
</feature>
<reference evidence="2" key="1">
    <citation type="journal article" date="2020" name="Stud. Mycol.">
        <title>101 Dothideomycetes genomes: a test case for predicting lifestyles and emergence of pathogens.</title>
        <authorList>
            <person name="Haridas S."/>
            <person name="Albert R."/>
            <person name="Binder M."/>
            <person name="Bloem J."/>
            <person name="Labutti K."/>
            <person name="Salamov A."/>
            <person name="Andreopoulos B."/>
            <person name="Baker S."/>
            <person name="Barry K."/>
            <person name="Bills G."/>
            <person name="Bluhm B."/>
            <person name="Cannon C."/>
            <person name="Castanera R."/>
            <person name="Culley D."/>
            <person name="Daum C."/>
            <person name="Ezra D."/>
            <person name="Gonzalez J."/>
            <person name="Henrissat B."/>
            <person name="Kuo A."/>
            <person name="Liang C."/>
            <person name="Lipzen A."/>
            <person name="Lutzoni F."/>
            <person name="Magnuson J."/>
            <person name="Mondo S."/>
            <person name="Nolan M."/>
            <person name="Ohm R."/>
            <person name="Pangilinan J."/>
            <person name="Park H.-J."/>
            <person name="Ramirez L."/>
            <person name="Alfaro M."/>
            <person name="Sun H."/>
            <person name="Tritt A."/>
            <person name="Yoshinaga Y."/>
            <person name="Zwiers L.-H."/>
            <person name="Turgeon B."/>
            <person name="Goodwin S."/>
            <person name="Spatafora J."/>
            <person name="Crous P."/>
            <person name="Grigoriev I."/>
        </authorList>
    </citation>
    <scope>NUCLEOTIDE SEQUENCE</scope>
    <source>
        <strain evidence="2">CBS 279.74</strain>
    </source>
</reference>
<evidence type="ECO:0000313" key="3">
    <source>
        <dbReference type="Proteomes" id="UP000799428"/>
    </source>
</evidence>